<dbReference type="PANTHER" id="PTHR24410">
    <property type="entry name" value="HL07962P-RELATED"/>
    <property type="match status" value="1"/>
</dbReference>
<dbReference type="PROSITE" id="PS50097">
    <property type="entry name" value="BTB"/>
    <property type="match status" value="1"/>
</dbReference>
<keyword evidence="5" id="KW-1185">Reference proteome</keyword>
<dbReference type="Pfam" id="PF07707">
    <property type="entry name" value="BACK"/>
    <property type="match status" value="1"/>
</dbReference>
<dbReference type="InterPro" id="IPR006571">
    <property type="entry name" value="TLDc_dom"/>
</dbReference>
<organism evidence="3 5">
    <name type="scientific">Rhizophagus clarus</name>
    <dbReference type="NCBI Taxonomy" id="94130"/>
    <lineage>
        <taxon>Eukaryota</taxon>
        <taxon>Fungi</taxon>
        <taxon>Fungi incertae sedis</taxon>
        <taxon>Mucoromycota</taxon>
        <taxon>Glomeromycotina</taxon>
        <taxon>Glomeromycetes</taxon>
        <taxon>Glomerales</taxon>
        <taxon>Glomeraceae</taxon>
        <taxon>Rhizophagus</taxon>
    </lineage>
</organism>
<name>A0A2Z6R3C8_9GLOM</name>
<evidence type="ECO:0000259" key="2">
    <source>
        <dbReference type="PROSITE" id="PS51886"/>
    </source>
</evidence>
<dbReference type="InterPro" id="IPR011333">
    <property type="entry name" value="SKP1/BTB/POZ_sf"/>
</dbReference>
<feature type="domain" description="BTB" evidence="1">
    <location>
        <begin position="23"/>
        <end position="96"/>
    </location>
</feature>
<evidence type="ECO:0000313" key="3">
    <source>
        <dbReference type="EMBL" id="GBB92164.1"/>
    </source>
</evidence>
<dbReference type="InterPro" id="IPR011705">
    <property type="entry name" value="BACK"/>
</dbReference>
<evidence type="ECO:0000313" key="4">
    <source>
        <dbReference type="EMBL" id="GES81765.1"/>
    </source>
</evidence>
<feature type="domain" description="TLDc" evidence="2">
    <location>
        <begin position="295"/>
        <end position="479"/>
    </location>
</feature>
<protein>
    <recommendedName>
        <fullName evidence="6">BTB domain-containing protein</fullName>
    </recommendedName>
</protein>
<dbReference type="SMART" id="SM00225">
    <property type="entry name" value="BTB"/>
    <property type="match status" value="1"/>
</dbReference>
<dbReference type="Gene3D" id="3.30.710.10">
    <property type="entry name" value="Potassium Channel Kv1.1, Chain A"/>
    <property type="match status" value="1"/>
</dbReference>
<dbReference type="SMART" id="SM00875">
    <property type="entry name" value="BACK"/>
    <property type="match status" value="1"/>
</dbReference>
<dbReference type="OrthoDB" id="2359033at2759"/>
<dbReference type="InterPro" id="IPR051481">
    <property type="entry name" value="BTB-POZ/Galectin-3-binding"/>
</dbReference>
<dbReference type="AlphaFoldDB" id="A0A2Z6R3C8"/>
<dbReference type="Proteomes" id="UP000247702">
    <property type="component" value="Unassembled WGS sequence"/>
</dbReference>
<evidence type="ECO:0000313" key="5">
    <source>
        <dbReference type="Proteomes" id="UP000247702"/>
    </source>
</evidence>
<dbReference type="PANTHER" id="PTHR24410:SF23">
    <property type="entry name" value="BTB DOMAIN-CONTAINING PROTEIN-RELATED"/>
    <property type="match status" value="1"/>
</dbReference>
<dbReference type="InterPro" id="IPR000210">
    <property type="entry name" value="BTB/POZ_dom"/>
</dbReference>
<dbReference type="Pfam" id="PF00651">
    <property type="entry name" value="BTB"/>
    <property type="match status" value="1"/>
</dbReference>
<dbReference type="EMBL" id="BEXD01001085">
    <property type="protein sequence ID" value="GBB92164.1"/>
    <property type="molecule type" value="Genomic_DNA"/>
</dbReference>
<dbReference type="Gene3D" id="1.25.40.420">
    <property type="match status" value="1"/>
</dbReference>
<accession>A0A2Z6R3C8</accession>
<dbReference type="Proteomes" id="UP000615446">
    <property type="component" value="Unassembled WGS sequence"/>
</dbReference>
<reference evidence="4" key="2">
    <citation type="submission" date="2019-10" db="EMBL/GenBank/DDBJ databases">
        <title>Conservation and host-specific expression of non-tandemly repeated heterogenous ribosome RNA gene in arbuscular mycorrhizal fungi.</title>
        <authorList>
            <person name="Maeda T."/>
            <person name="Kobayashi Y."/>
            <person name="Nakagawa T."/>
            <person name="Ezawa T."/>
            <person name="Yamaguchi K."/>
            <person name="Bino T."/>
            <person name="Nishimoto Y."/>
            <person name="Shigenobu S."/>
            <person name="Kawaguchi M."/>
        </authorList>
    </citation>
    <scope>NUCLEOTIDE SEQUENCE</scope>
    <source>
        <strain evidence="4">HR1</strain>
    </source>
</reference>
<comment type="caution">
    <text evidence="3">The sequence shown here is derived from an EMBL/GenBank/DDBJ whole genome shotgun (WGS) entry which is preliminary data.</text>
</comment>
<dbReference type="PROSITE" id="PS51886">
    <property type="entry name" value="TLDC"/>
    <property type="match status" value="1"/>
</dbReference>
<reference evidence="3 5" key="1">
    <citation type="submission" date="2017-11" db="EMBL/GenBank/DDBJ databases">
        <title>The genome of Rhizophagus clarus HR1 reveals common genetic basis of auxotrophy among arbuscular mycorrhizal fungi.</title>
        <authorList>
            <person name="Kobayashi Y."/>
        </authorList>
    </citation>
    <scope>NUCLEOTIDE SEQUENCE [LARGE SCALE GENOMIC DNA]</scope>
    <source>
        <strain evidence="3 5">HR1</strain>
    </source>
</reference>
<dbReference type="EMBL" id="BLAL01000058">
    <property type="protein sequence ID" value="GES81765.1"/>
    <property type="molecule type" value="Genomic_DNA"/>
</dbReference>
<sequence length="481" mass="56813">MPLSFHSGLSKDFSLILNDADDFNVIIQVGGNDNTKEFRAHSVILRARSSYFKSALSTEWNTKKNDMIIFNKPNITPTVFDIVLKYIYTGDLELEEHFGQDILGLLVASDELNLEEFFEPVQYYLIKNHTTWIQGNFELVFHTVFKHTNFEILQDFCLDLICVNPQQFFTSENFPSLDKDILYHLLERDDLQIDEINVWDCLIKWGIEQTPGLGSVNSDRTKWTNEDYEALSKTLDQYIPLIRFGDFSPTDYFDKVHPYKTIIPNSIYEEIEEFYNNGTLPKTITLPPRNRIETDIIEPYLISIIINWIDRKDDDFIRSYNDTLYKFDLIYQGSQDEISTESFRNKCNLQDPILVLIKCKNTQKIFGGYTPVGFYHYIEDVEDINYIEYYDKFIHSTDSFIFYFDEDNGMKLCRILYEKFYKYAIFNNFYSEYYGFNFGDADLLMTENKLTISEGDKNVYNMDCHGYYTIEKIEAFKVVKR</sequence>
<gene>
    <name evidence="4" type="ORF">RCL2_000900600</name>
    <name evidence="3" type="ORF">RclHR1_19750002</name>
</gene>
<proteinExistence type="predicted"/>
<dbReference type="Pfam" id="PF07534">
    <property type="entry name" value="TLD"/>
    <property type="match status" value="1"/>
</dbReference>
<dbReference type="CDD" id="cd18186">
    <property type="entry name" value="BTB_POZ_ZBTB_KLHL-like"/>
    <property type="match status" value="1"/>
</dbReference>
<dbReference type="SUPFAM" id="SSF54695">
    <property type="entry name" value="POZ domain"/>
    <property type="match status" value="1"/>
</dbReference>
<evidence type="ECO:0000259" key="1">
    <source>
        <dbReference type="PROSITE" id="PS50097"/>
    </source>
</evidence>
<evidence type="ECO:0008006" key="6">
    <source>
        <dbReference type="Google" id="ProtNLM"/>
    </source>
</evidence>